<reference evidence="3 4" key="1">
    <citation type="submission" date="2018-03" db="EMBL/GenBank/DDBJ databases">
        <title>Draft Genome Sequences of the Obligatory Marine Myxobacteria Enhygromyxa salina SWB005.</title>
        <authorList>
            <person name="Poehlein A."/>
            <person name="Moghaddam J.A."/>
            <person name="Harms H."/>
            <person name="Alanjari M."/>
            <person name="Koenig G.M."/>
            <person name="Daniel R."/>
            <person name="Schaeberle T.F."/>
        </authorList>
    </citation>
    <scope>NUCLEOTIDE SEQUENCE [LARGE SCALE GENOMIC DNA]</scope>
    <source>
        <strain evidence="3 4">SWB005</strain>
    </source>
</reference>
<dbReference type="SMART" id="SM00327">
    <property type="entry name" value="VWA"/>
    <property type="match status" value="1"/>
</dbReference>
<dbReference type="Pfam" id="PF13768">
    <property type="entry name" value="VWA_3"/>
    <property type="match status" value="1"/>
</dbReference>
<keyword evidence="4" id="KW-1185">Reference proteome</keyword>
<gene>
    <name evidence="3" type="ORF">ENSA5_26990</name>
</gene>
<proteinExistence type="predicted"/>
<sequence length="547" mass="57870">MQRLDRSPRAVSTHPRSWKRVLLLSALTLVGTACDRDGGGGPLGPLDAERVENFDHTQELVEAERPYVAPVDLELDWALANALVPAERGSELVARIRVEAPEELALPRPPARVVLVVDTSASMKGDAIEGAKAAAIELVDSLSDGDSFSLVVFHSRAETLMSATLIGANSRTAAKAEIEKMQAWGTTDLAGGMREALGQLAAAPISMATPEPETGAGVQAGAGVWVNNGPDPQVLERVVLLGDGVPNDPAPIAALTQEFAARGAEITALGYGLEYDEVLLASLAEATHGHFRFVEEPDAVAALFRDELLHIQRTVARDLRLGMGLGPGVSLIEVVGHTVQWNAQLGHNEIVLGSISEGQTQELIVRLAVGPHSEGATVELSDLELSFTDVYTGTGSRFERSFLSVRASADDQAIDAGRDLDIARAGARARTDAATLQVLALARAGQLDESKARMAEAVKWAKNTAKTLEDEVLRAQAERLAALEPELRSLARQARRAVSTASVAFDHGPSRPPSKGGAPQPFPAQPSAAGARSVKAAHNDAYNNLHN</sequence>
<evidence type="ECO:0000256" key="1">
    <source>
        <dbReference type="SAM" id="MobiDB-lite"/>
    </source>
</evidence>
<comment type="caution">
    <text evidence="3">The sequence shown here is derived from an EMBL/GenBank/DDBJ whole genome shotgun (WGS) entry which is preliminary data.</text>
</comment>
<dbReference type="PROSITE" id="PS51257">
    <property type="entry name" value="PROKAR_LIPOPROTEIN"/>
    <property type="match status" value="1"/>
</dbReference>
<dbReference type="Proteomes" id="UP000237968">
    <property type="component" value="Unassembled WGS sequence"/>
</dbReference>
<accession>A0A2S9Y7F0</accession>
<feature type="region of interest" description="Disordered" evidence="1">
    <location>
        <begin position="501"/>
        <end position="547"/>
    </location>
</feature>
<evidence type="ECO:0000313" key="4">
    <source>
        <dbReference type="Proteomes" id="UP000237968"/>
    </source>
</evidence>
<dbReference type="SUPFAM" id="SSF53300">
    <property type="entry name" value="vWA-like"/>
    <property type="match status" value="1"/>
</dbReference>
<dbReference type="PANTHER" id="PTHR10579:SF43">
    <property type="entry name" value="ZINC FINGER (C3HC4-TYPE RING FINGER) FAMILY PROTEIN"/>
    <property type="match status" value="1"/>
</dbReference>
<dbReference type="PANTHER" id="PTHR10579">
    <property type="entry name" value="CALCIUM-ACTIVATED CHLORIDE CHANNEL REGULATOR"/>
    <property type="match status" value="1"/>
</dbReference>
<dbReference type="InterPro" id="IPR002035">
    <property type="entry name" value="VWF_A"/>
</dbReference>
<organism evidence="3 4">
    <name type="scientific">Enhygromyxa salina</name>
    <dbReference type="NCBI Taxonomy" id="215803"/>
    <lineage>
        <taxon>Bacteria</taxon>
        <taxon>Pseudomonadati</taxon>
        <taxon>Myxococcota</taxon>
        <taxon>Polyangia</taxon>
        <taxon>Nannocystales</taxon>
        <taxon>Nannocystaceae</taxon>
        <taxon>Enhygromyxa</taxon>
    </lineage>
</organism>
<dbReference type="InterPro" id="IPR036465">
    <property type="entry name" value="vWFA_dom_sf"/>
</dbReference>
<dbReference type="EMBL" id="PVNK01000136">
    <property type="protein sequence ID" value="PRQ01017.1"/>
    <property type="molecule type" value="Genomic_DNA"/>
</dbReference>
<dbReference type="InterPro" id="IPR051266">
    <property type="entry name" value="CLCR"/>
</dbReference>
<dbReference type="PROSITE" id="PS50234">
    <property type="entry name" value="VWFA"/>
    <property type="match status" value="1"/>
</dbReference>
<name>A0A2S9Y7F0_9BACT</name>
<evidence type="ECO:0000259" key="2">
    <source>
        <dbReference type="PROSITE" id="PS50234"/>
    </source>
</evidence>
<dbReference type="AlphaFoldDB" id="A0A2S9Y7F0"/>
<dbReference type="RefSeq" id="WP_106392087.1">
    <property type="nucleotide sequence ID" value="NZ_PVNK01000136.1"/>
</dbReference>
<protein>
    <submittedName>
        <fullName evidence="3">von Willebrand factor type A domain protein</fullName>
    </submittedName>
</protein>
<dbReference type="Gene3D" id="3.40.50.410">
    <property type="entry name" value="von Willebrand factor, type A domain"/>
    <property type="match status" value="1"/>
</dbReference>
<dbReference type="OrthoDB" id="9781333at2"/>
<evidence type="ECO:0000313" key="3">
    <source>
        <dbReference type="EMBL" id="PRQ01017.1"/>
    </source>
</evidence>
<feature type="domain" description="VWFA" evidence="2">
    <location>
        <begin position="112"/>
        <end position="308"/>
    </location>
</feature>